<dbReference type="GO" id="GO:0005769">
    <property type="term" value="C:early endosome"/>
    <property type="evidence" value="ECO:0007669"/>
    <property type="project" value="UniProtKB-SubCell"/>
</dbReference>
<reference evidence="23" key="1">
    <citation type="submission" date="2022-12" db="EMBL/GenBank/DDBJ databases">
        <authorList>
            <person name="Alioto T."/>
            <person name="Alioto T."/>
            <person name="Gomez Garrido J."/>
        </authorList>
    </citation>
    <scope>NUCLEOTIDE SEQUENCE</scope>
</reference>
<evidence type="ECO:0000256" key="17">
    <source>
        <dbReference type="ARBA" id="ARBA00077424"/>
    </source>
</evidence>
<evidence type="ECO:0000256" key="8">
    <source>
        <dbReference type="ARBA" id="ARBA00022583"/>
    </source>
</evidence>
<name>A0AA35LG68_9SAUR</name>
<feature type="coiled-coil region" evidence="19">
    <location>
        <begin position="52"/>
        <end position="93"/>
    </location>
</feature>
<evidence type="ECO:0000256" key="2">
    <source>
        <dbReference type="ARBA" id="ARBA00004412"/>
    </source>
</evidence>
<comment type="subcellular location">
    <subcellularLocation>
        <location evidence="3">Cytoplasmic vesicle</location>
    </subcellularLocation>
    <subcellularLocation>
        <location evidence="2">Early endosome</location>
    </subcellularLocation>
    <subcellularLocation>
        <location evidence="1">Recycling endosome</location>
    </subcellularLocation>
</comment>
<dbReference type="InterPro" id="IPR015390">
    <property type="entry name" value="Rabaptin_Rab5-bd_dom"/>
</dbReference>
<feature type="region of interest" description="Disordered" evidence="20">
    <location>
        <begin position="318"/>
        <end position="351"/>
    </location>
</feature>
<keyword evidence="12" id="KW-0007">Acetylation</keyword>
<evidence type="ECO:0000256" key="3">
    <source>
        <dbReference type="ARBA" id="ARBA00004541"/>
    </source>
</evidence>
<evidence type="ECO:0000256" key="13">
    <source>
        <dbReference type="ARBA" id="ARBA00023054"/>
    </source>
</evidence>
<dbReference type="PANTHER" id="PTHR31179:SF5">
    <property type="entry name" value="RAB GTPASE-BINDING EFFECTOR PROTEIN 1"/>
    <property type="match status" value="1"/>
</dbReference>
<feature type="domain" description="Rabaptin GTPase-Rab5 binding" evidence="22">
    <location>
        <begin position="531"/>
        <end position="837"/>
    </location>
</feature>
<organism evidence="23 24">
    <name type="scientific">Podarcis lilfordi</name>
    <name type="common">Lilford's wall lizard</name>
    <dbReference type="NCBI Taxonomy" id="74358"/>
    <lineage>
        <taxon>Eukaryota</taxon>
        <taxon>Metazoa</taxon>
        <taxon>Chordata</taxon>
        <taxon>Craniata</taxon>
        <taxon>Vertebrata</taxon>
        <taxon>Euteleostomi</taxon>
        <taxon>Lepidosauria</taxon>
        <taxon>Squamata</taxon>
        <taxon>Bifurcata</taxon>
        <taxon>Unidentata</taxon>
        <taxon>Episquamata</taxon>
        <taxon>Laterata</taxon>
        <taxon>Lacertibaenia</taxon>
        <taxon>Lacertidae</taxon>
        <taxon>Podarcis</taxon>
    </lineage>
</organism>
<evidence type="ECO:0000256" key="19">
    <source>
        <dbReference type="SAM" id="Coils"/>
    </source>
</evidence>
<dbReference type="GO" id="GO:0015031">
    <property type="term" value="P:protein transport"/>
    <property type="evidence" value="ECO:0007669"/>
    <property type="project" value="UniProtKB-KW"/>
</dbReference>
<dbReference type="GO" id="GO:0006897">
    <property type="term" value="P:endocytosis"/>
    <property type="evidence" value="ECO:0007669"/>
    <property type="project" value="UniProtKB-KW"/>
</dbReference>
<evidence type="ECO:0000256" key="12">
    <source>
        <dbReference type="ARBA" id="ARBA00022990"/>
    </source>
</evidence>
<feature type="domain" description="Rabaptin coiled-coil" evidence="21">
    <location>
        <begin position="14"/>
        <end position="493"/>
    </location>
</feature>
<dbReference type="EMBL" id="OX395141">
    <property type="protein sequence ID" value="CAI5794999.1"/>
    <property type="molecule type" value="Genomic_DNA"/>
</dbReference>
<keyword evidence="10" id="KW-0967">Endosome</keyword>
<keyword evidence="11" id="KW-0653">Protein transport</keyword>
<keyword evidence="6" id="KW-0963">Cytoplasm</keyword>
<evidence type="ECO:0000256" key="9">
    <source>
        <dbReference type="ARBA" id="ARBA00022703"/>
    </source>
</evidence>
<dbReference type="GO" id="GO:0006915">
    <property type="term" value="P:apoptotic process"/>
    <property type="evidence" value="ECO:0007669"/>
    <property type="project" value="UniProtKB-KW"/>
</dbReference>
<keyword evidence="8" id="KW-0254">Endocytosis</keyword>
<dbReference type="FunFam" id="1.20.5.730:FF:000002">
    <property type="entry name" value="Rabaptin, RAB GTPase-binding effector protein 1"/>
    <property type="match status" value="1"/>
</dbReference>
<dbReference type="InterPro" id="IPR018514">
    <property type="entry name" value="Rabaptin_CC"/>
</dbReference>
<keyword evidence="13 19" id="KW-0175">Coiled coil</keyword>
<dbReference type="GO" id="GO:0006893">
    <property type="term" value="P:Golgi to plasma membrane transport"/>
    <property type="evidence" value="ECO:0007669"/>
    <property type="project" value="TreeGrafter"/>
</dbReference>
<evidence type="ECO:0000313" key="23">
    <source>
        <dbReference type="EMBL" id="CAI5794999.1"/>
    </source>
</evidence>
<accession>A0AA35LG68</accession>
<evidence type="ECO:0000256" key="11">
    <source>
        <dbReference type="ARBA" id="ARBA00022927"/>
    </source>
</evidence>
<evidence type="ECO:0000256" key="15">
    <source>
        <dbReference type="ARBA" id="ARBA00053463"/>
    </source>
</evidence>
<evidence type="ECO:0000256" key="1">
    <source>
        <dbReference type="ARBA" id="ARBA00004172"/>
    </source>
</evidence>
<evidence type="ECO:0000256" key="4">
    <source>
        <dbReference type="ARBA" id="ARBA00006603"/>
    </source>
</evidence>
<dbReference type="Gene3D" id="1.20.5.730">
    <property type="entry name" value="Single helix bin"/>
    <property type="match status" value="1"/>
</dbReference>
<evidence type="ECO:0000256" key="16">
    <source>
        <dbReference type="ARBA" id="ARBA00069951"/>
    </source>
</evidence>
<feature type="coiled-coil region" evidence="19">
    <location>
        <begin position="697"/>
        <end position="808"/>
    </location>
</feature>
<dbReference type="GO" id="GO:0055037">
    <property type="term" value="C:recycling endosome"/>
    <property type="evidence" value="ECO:0007669"/>
    <property type="project" value="UniProtKB-SubCell"/>
</dbReference>
<dbReference type="Proteomes" id="UP001178461">
    <property type="component" value="Chromosome 15"/>
</dbReference>
<dbReference type="GO" id="GO:0008083">
    <property type="term" value="F:growth factor activity"/>
    <property type="evidence" value="ECO:0007669"/>
    <property type="project" value="InterPro"/>
</dbReference>
<evidence type="ECO:0000256" key="7">
    <source>
        <dbReference type="ARBA" id="ARBA00022553"/>
    </source>
</evidence>
<dbReference type="AlphaFoldDB" id="A0AA35LG68"/>
<dbReference type="PRINTS" id="PR01432">
    <property type="entry name" value="RABAPTIN"/>
</dbReference>
<protein>
    <recommendedName>
        <fullName evidence="16">Rab GTPase-binding effector protein 1</fullName>
    </recommendedName>
    <alternativeName>
        <fullName evidence="18">Rabaptin-5</fullName>
    </alternativeName>
    <alternativeName>
        <fullName evidence="17">Rabaptin-5alpha</fullName>
    </alternativeName>
</protein>
<evidence type="ECO:0000256" key="5">
    <source>
        <dbReference type="ARBA" id="ARBA00022448"/>
    </source>
</evidence>
<keyword evidence="9" id="KW-0053">Apoptosis</keyword>
<keyword evidence="7" id="KW-0597">Phosphoprotein</keyword>
<evidence type="ECO:0000313" key="24">
    <source>
        <dbReference type="Proteomes" id="UP001178461"/>
    </source>
</evidence>
<feature type="coiled-coil region" evidence="19">
    <location>
        <begin position="135"/>
        <end position="288"/>
    </location>
</feature>
<dbReference type="Pfam" id="PF03528">
    <property type="entry name" value="Rabaptin"/>
    <property type="match status" value="1"/>
</dbReference>
<evidence type="ECO:0000259" key="22">
    <source>
        <dbReference type="Pfam" id="PF09311"/>
    </source>
</evidence>
<dbReference type="FunFam" id="1.20.5.340:FF:000022">
    <property type="entry name" value="Rabaptin, RAB GTPase-binding effector protein 1"/>
    <property type="match status" value="1"/>
</dbReference>
<evidence type="ECO:0000256" key="10">
    <source>
        <dbReference type="ARBA" id="ARBA00022753"/>
    </source>
</evidence>
<evidence type="ECO:0000256" key="6">
    <source>
        <dbReference type="ARBA" id="ARBA00022490"/>
    </source>
</evidence>
<dbReference type="Gene3D" id="1.20.5.340">
    <property type="match status" value="1"/>
</dbReference>
<keyword evidence="14" id="KW-0968">Cytoplasmic vesicle</keyword>
<comment type="similarity">
    <text evidence="4">Belongs to the rabaptin family.</text>
</comment>
<evidence type="ECO:0000259" key="21">
    <source>
        <dbReference type="Pfam" id="PF03528"/>
    </source>
</evidence>
<evidence type="ECO:0000256" key="14">
    <source>
        <dbReference type="ARBA" id="ARBA00023329"/>
    </source>
</evidence>
<dbReference type="PANTHER" id="PTHR31179">
    <property type="entry name" value="RAB GTPASE-BINDING EFFECTOR PROTEIN"/>
    <property type="match status" value="1"/>
</dbReference>
<feature type="coiled-coil region" evidence="19">
    <location>
        <begin position="548"/>
        <end position="653"/>
    </location>
</feature>
<dbReference type="SUPFAM" id="SSF103652">
    <property type="entry name" value="G protein-binding domain"/>
    <property type="match status" value="2"/>
</dbReference>
<keyword evidence="5" id="KW-0813">Transport</keyword>
<gene>
    <name evidence="23" type="ORF">PODLI_1B008440</name>
</gene>
<dbReference type="GO" id="GO:0030139">
    <property type="term" value="C:endocytic vesicle"/>
    <property type="evidence" value="ECO:0007669"/>
    <property type="project" value="TreeGrafter"/>
</dbReference>
<dbReference type="GO" id="GO:0005096">
    <property type="term" value="F:GTPase activator activity"/>
    <property type="evidence" value="ECO:0007669"/>
    <property type="project" value="InterPro"/>
</dbReference>
<evidence type="ECO:0000256" key="20">
    <source>
        <dbReference type="SAM" id="MobiDB-lite"/>
    </source>
</evidence>
<evidence type="ECO:0000256" key="18">
    <source>
        <dbReference type="ARBA" id="ARBA00081948"/>
    </source>
</evidence>
<comment type="function">
    <text evidence="15">Rab effector protein acting as linker between gamma-adaptin, RAB4A and RAB5A. Involved in endocytic membrane fusion and membrane trafficking of recycling endosomes. Involved in KCNH1 channels trafficking to and from the cell membrane. Stimulates RABGEF1 mediated nucleotide exchange on RAB5A. Mediates the traffic of PKD1:PKD2 complex from the endoplasmic reticulum through the Golgi to the cilium.</text>
</comment>
<proteinExistence type="inferred from homology"/>
<dbReference type="Pfam" id="PF09311">
    <property type="entry name" value="Rab5-bind"/>
    <property type="match status" value="1"/>
</dbReference>
<keyword evidence="24" id="KW-1185">Reference proteome</keyword>
<dbReference type="InterPro" id="IPR003914">
    <property type="entry name" value="Rabaptin"/>
</dbReference>
<sequence length="860" mass="99336">MAQPGAAAEESSTEALLQRVAELEKVNAEFLRTKQHREQEFNQKRAKFKELYLAKEEDLKRQNAVLQAAQDDLEQLRAQLTEAQAEMENIKAIATVSENTKQEAIDEVKRQWQEEVASLQAIMKETVSDYELQFHHRLEQERAQWNQYRENVEREIVDLRRRLSEGQEEENLENDMKKAQEDAEKLRSVVMPMEKEIATLKDKLTEAEERIKELEASKVKELNHYLEAEKSCRTDLEMYVAVLNTQKSVLQEDAEKLRKELHEVCHLLEQERQQHNQLKHTWQKANDQFLESQRLLMRDMQWMEMVLTSEQLRQVEELKKKDQEDEEQRKLHKRKEDKQRGPDDESKVSSITHDESLPQFLGEEVHINSTHGSVHSLDTDALLSSGESLKSDNDMFKEGLRRAQSTDSLGTSGSLQAKTLGYNNKAKSAGNLDESDFGPLVGADSMSENFDTASLGSLQMPSGFMLTKDQEKAITAMTPEQEETASLLSSITQSVENAYVSPSGYRLVSETEWNLLQKEVQNAGNKLGRRCDMCSNYEKQLQGIQIQEAETRDQVKKLQVMLRQANDQLEKTMREKQELEEYMKQSTEDSGNQISSLVVRVQESEALLSELQQAFSQARRDVQDQMAVLTQSREHVSEELLRLQKDNESLQGKHCLHVSLQQAEDFILPESGEELRDLVLKYREDIISVRTAADHLEEKLKAEILFLKEQIQAEQCLKENIEETLQLEIENCKEEIAAASSLKTELERIKAGKEQLESALKEKNQQLESLQERRNSLEEQLKKELAAKANLEQLMFEEKNKAQRLQTELDVSEQVQRDFVKLSQTLQVQLERIRQADSLERIRVILNDTKLTDINQLPET</sequence>